<dbReference type="Pfam" id="PF08241">
    <property type="entry name" value="Methyltransf_11"/>
    <property type="match status" value="1"/>
</dbReference>
<evidence type="ECO:0000259" key="1">
    <source>
        <dbReference type="Pfam" id="PF08241"/>
    </source>
</evidence>
<feature type="domain" description="Methyltransferase type 11" evidence="1">
    <location>
        <begin position="90"/>
        <end position="138"/>
    </location>
</feature>
<gene>
    <name evidence="2" type="ORF">CWI81_05430</name>
</gene>
<dbReference type="InterPro" id="IPR013216">
    <property type="entry name" value="Methyltransf_11"/>
</dbReference>
<proteinExistence type="predicted"/>
<protein>
    <submittedName>
        <fullName evidence="2">SAM-dependent methyltransferase</fullName>
    </submittedName>
</protein>
<evidence type="ECO:0000313" key="3">
    <source>
        <dbReference type="Proteomes" id="UP000287908"/>
    </source>
</evidence>
<dbReference type="AlphaFoldDB" id="A0A432ZJA9"/>
<name>A0A432ZJA9_9GAMM</name>
<dbReference type="Gene3D" id="3.40.50.150">
    <property type="entry name" value="Vaccinia Virus protein VP39"/>
    <property type="match status" value="1"/>
</dbReference>
<reference evidence="2 3" key="1">
    <citation type="journal article" date="2011" name="Front. Microbiol.">
        <title>Genomic signatures of strain selection and enhancement in Bacillus atrophaeus var. globigii, a historical biowarfare simulant.</title>
        <authorList>
            <person name="Gibbons H.S."/>
            <person name="Broomall S.M."/>
            <person name="McNew L.A."/>
            <person name="Daligault H."/>
            <person name="Chapman C."/>
            <person name="Bruce D."/>
            <person name="Karavis M."/>
            <person name="Krepps M."/>
            <person name="McGregor P.A."/>
            <person name="Hong C."/>
            <person name="Park K.H."/>
            <person name="Akmal A."/>
            <person name="Feldman A."/>
            <person name="Lin J.S."/>
            <person name="Chang W.E."/>
            <person name="Higgs B.W."/>
            <person name="Demirev P."/>
            <person name="Lindquist J."/>
            <person name="Liem A."/>
            <person name="Fochler E."/>
            <person name="Read T.D."/>
            <person name="Tapia R."/>
            <person name="Johnson S."/>
            <person name="Bishop-Lilly K.A."/>
            <person name="Detter C."/>
            <person name="Han C."/>
            <person name="Sozhamannan S."/>
            <person name="Rosenzweig C.N."/>
            <person name="Skowronski E.W."/>
        </authorList>
    </citation>
    <scope>NUCLEOTIDE SEQUENCE [LARGE SCALE GENOMIC DNA]</scope>
    <source>
        <strain evidence="2 3">CL-SP19</strain>
    </source>
</reference>
<keyword evidence="3" id="KW-1185">Reference proteome</keyword>
<organism evidence="2 3">
    <name type="scientific">Idiomarina seosinensis</name>
    <dbReference type="NCBI Taxonomy" id="281739"/>
    <lineage>
        <taxon>Bacteria</taxon>
        <taxon>Pseudomonadati</taxon>
        <taxon>Pseudomonadota</taxon>
        <taxon>Gammaproteobacteria</taxon>
        <taxon>Alteromonadales</taxon>
        <taxon>Idiomarinaceae</taxon>
        <taxon>Idiomarina</taxon>
    </lineage>
</organism>
<dbReference type="GO" id="GO:0032259">
    <property type="term" value="P:methylation"/>
    <property type="evidence" value="ECO:0007669"/>
    <property type="project" value="UniProtKB-KW"/>
</dbReference>
<keyword evidence="2" id="KW-0489">Methyltransferase</keyword>
<dbReference type="SUPFAM" id="SSF53335">
    <property type="entry name" value="S-adenosyl-L-methionine-dependent methyltransferases"/>
    <property type="match status" value="1"/>
</dbReference>
<comment type="caution">
    <text evidence="2">The sequence shown here is derived from an EMBL/GenBank/DDBJ whole genome shotgun (WGS) entry which is preliminary data.</text>
</comment>
<dbReference type="EMBL" id="PIQF01000001">
    <property type="protein sequence ID" value="RUO77920.1"/>
    <property type="molecule type" value="Genomic_DNA"/>
</dbReference>
<evidence type="ECO:0000313" key="2">
    <source>
        <dbReference type="EMBL" id="RUO77920.1"/>
    </source>
</evidence>
<dbReference type="GO" id="GO:0008757">
    <property type="term" value="F:S-adenosylmethionine-dependent methyltransferase activity"/>
    <property type="evidence" value="ECO:0007669"/>
    <property type="project" value="InterPro"/>
</dbReference>
<dbReference type="InterPro" id="IPR029063">
    <property type="entry name" value="SAM-dependent_MTases_sf"/>
</dbReference>
<dbReference type="Proteomes" id="UP000287908">
    <property type="component" value="Unassembled WGS sequence"/>
</dbReference>
<dbReference type="CDD" id="cd02440">
    <property type="entry name" value="AdoMet_MTases"/>
    <property type="match status" value="1"/>
</dbReference>
<keyword evidence="2" id="KW-0808">Transferase</keyword>
<accession>A0A432ZJA9</accession>
<sequence length="271" mass="30591">MSLFNPNIKDVSVLLKPAYSPSRIPAPIGWQELACGDYIRTQTQLLINDYGRRLRCGTTVLLGPLSAQLNCQRFSVRQPLTISPNKGTANVRAQLEHLPLKNGSVDQIILPFVLEFGRDPHQILREVNRVLADDGYLLLTGFNPLSPALISGWNPKQKKAFPWAGRYFTALRVKDWLSLLGYEIVQHDYFIGRFLNSEDNQSHLGSEMTWTEKLCRKAPLLNASYAILARKCVYHKVSKLRAGQPSTVMQRPVAAARIESTLEQNKEVLHD</sequence>